<name>A0A1Y0CXB6_9GAMM</name>
<keyword evidence="3" id="KW-1185">Reference proteome</keyword>
<dbReference type="AlphaFoldDB" id="A0A1Y0CXB6"/>
<proteinExistence type="predicted"/>
<dbReference type="RefSeq" id="WP_086963526.1">
    <property type="nucleotide sequence ID" value="NZ_CP021376.1"/>
</dbReference>
<protein>
    <submittedName>
        <fullName evidence="2">Uncharacterized protein</fullName>
    </submittedName>
</protein>
<keyword evidence="1" id="KW-0812">Transmembrane</keyword>
<evidence type="ECO:0000313" key="3">
    <source>
        <dbReference type="Proteomes" id="UP000243793"/>
    </source>
</evidence>
<reference evidence="3" key="1">
    <citation type="submission" date="2017-05" db="EMBL/GenBank/DDBJ databases">
        <authorList>
            <person name="Sung H."/>
        </authorList>
    </citation>
    <scope>NUCLEOTIDE SEQUENCE [LARGE SCALE GENOMIC DNA]</scope>
    <source>
        <strain evidence="3">AMac2203</strain>
    </source>
</reference>
<evidence type="ECO:0000256" key="1">
    <source>
        <dbReference type="SAM" id="Phobius"/>
    </source>
</evidence>
<accession>A0A1Y0CXB6</accession>
<dbReference type="OrthoDB" id="7031284at2"/>
<keyword evidence="1" id="KW-0472">Membrane</keyword>
<organism evidence="2 3">
    <name type="scientific">Oceanisphaera avium</name>
    <dbReference type="NCBI Taxonomy" id="1903694"/>
    <lineage>
        <taxon>Bacteria</taxon>
        <taxon>Pseudomonadati</taxon>
        <taxon>Pseudomonadota</taxon>
        <taxon>Gammaproteobacteria</taxon>
        <taxon>Aeromonadales</taxon>
        <taxon>Aeromonadaceae</taxon>
        <taxon>Oceanisphaera</taxon>
    </lineage>
</organism>
<gene>
    <name evidence="2" type="ORF">CBP12_05380</name>
</gene>
<evidence type="ECO:0000313" key="2">
    <source>
        <dbReference type="EMBL" id="ART79654.1"/>
    </source>
</evidence>
<feature type="transmembrane region" description="Helical" evidence="1">
    <location>
        <begin position="12"/>
        <end position="31"/>
    </location>
</feature>
<sequence>MSIKNSKNIKVIVPATLAVIVISYLGLSSYASTQAEERLTTFITENNLEDSISWKSVSASPLGATVTINKVKVENENLLPVELLINKVVIKDFNDDNHNNSANILLSKIQPIDDENEFGQYYHNEIFGMVKAVNEGKAITPYDLQLHWHYLAKDKSLKFGVKANAPDITDAEFEAEFENVADIASLSQAKYMHPTFSMIPDMSSGRDRYDTQAAQNFERVKVKYLAVKFKDQGYLERINTLEGRYNLPVLPSKGDVEKQRKTLAIERSKVAIVDCEKNISEIYNDYKKACSALIGTWFSQEKGFHIVADPKNPVSLSVFDKLGSNNRSDKKIINDFNISIKTL</sequence>
<dbReference type="EMBL" id="CP021376">
    <property type="protein sequence ID" value="ART79654.1"/>
    <property type="molecule type" value="Genomic_DNA"/>
</dbReference>
<dbReference type="Proteomes" id="UP000243793">
    <property type="component" value="Chromosome"/>
</dbReference>
<keyword evidence="1" id="KW-1133">Transmembrane helix</keyword>
<dbReference type="KEGG" id="ocm:CBP12_05380"/>